<dbReference type="STRING" id="1157490.EL26_13235"/>
<dbReference type="AlphaFoldDB" id="A0A074LL54"/>
<dbReference type="Gene3D" id="3.40.50.1820">
    <property type="entry name" value="alpha/beta hydrolase"/>
    <property type="match status" value="1"/>
</dbReference>
<accession>A0A074LL54</accession>
<protein>
    <submittedName>
        <fullName evidence="1">Uncharacterized protein</fullName>
    </submittedName>
</protein>
<name>A0A074LL54_9BACL</name>
<dbReference type="OrthoDB" id="9775851at2"/>
<dbReference type="RefSeq" id="WP_038089195.1">
    <property type="nucleotide sequence ID" value="NZ_JMIR01000017.1"/>
</dbReference>
<dbReference type="InterPro" id="IPR029058">
    <property type="entry name" value="AB_hydrolase_fold"/>
</dbReference>
<gene>
    <name evidence="1" type="ORF">EL26_13235</name>
</gene>
<sequence length="79" mass="8959">MSETLVETRSGMPALKEEIVAKTLEAFISKEIAVMLTRRTSGSAEKQAQLMTDAFFFRSAVSFAQAQTKHAPVWMYRWD</sequence>
<proteinExistence type="predicted"/>
<evidence type="ECO:0000313" key="1">
    <source>
        <dbReference type="EMBL" id="KEO82866.1"/>
    </source>
</evidence>
<keyword evidence="2" id="KW-1185">Reference proteome</keyword>
<evidence type="ECO:0000313" key="2">
    <source>
        <dbReference type="Proteomes" id="UP000027931"/>
    </source>
</evidence>
<dbReference type="EMBL" id="JMIR01000017">
    <property type="protein sequence ID" value="KEO82866.1"/>
    <property type="molecule type" value="Genomic_DNA"/>
</dbReference>
<reference evidence="1 2" key="1">
    <citation type="journal article" date="2013" name="Int. J. Syst. Evol. Microbiol.">
        <title>Tumebacillus flagellatus sp. nov., an alpha-amylase/pullulanase-producing bacterium isolated from cassava wastewater.</title>
        <authorList>
            <person name="Wang Q."/>
            <person name="Xie N."/>
            <person name="Qin Y."/>
            <person name="Shen N."/>
            <person name="Zhu J."/>
            <person name="Mi H."/>
            <person name="Huang R."/>
        </authorList>
    </citation>
    <scope>NUCLEOTIDE SEQUENCE [LARGE SCALE GENOMIC DNA]</scope>
    <source>
        <strain evidence="1 2">GST4</strain>
    </source>
</reference>
<organism evidence="1 2">
    <name type="scientific">Tumebacillus flagellatus</name>
    <dbReference type="NCBI Taxonomy" id="1157490"/>
    <lineage>
        <taxon>Bacteria</taxon>
        <taxon>Bacillati</taxon>
        <taxon>Bacillota</taxon>
        <taxon>Bacilli</taxon>
        <taxon>Bacillales</taxon>
        <taxon>Alicyclobacillaceae</taxon>
        <taxon>Tumebacillus</taxon>
    </lineage>
</organism>
<comment type="caution">
    <text evidence="1">The sequence shown here is derived from an EMBL/GenBank/DDBJ whole genome shotgun (WGS) entry which is preliminary data.</text>
</comment>
<dbReference type="Proteomes" id="UP000027931">
    <property type="component" value="Unassembled WGS sequence"/>
</dbReference>